<dbReference type="EMBL" id="JBHSBM010000024">
    <property type="protein sequence ID" value="MFC4060986.1"/>
    <property type="molecule type" value="Genomic_DNA"/>
</dbReference>
<feature type="transmembrane region" description="Helical" evidence="1">
    <location>
        <begin position="25"/>
        <end position="43"/>
    </location>
</feature>
<dbReference type="Proteomes" id="UP001595850">
    <property type="component" value="Unassembled WGS sequence"/>
</dbReference>
<proteinExistence type="predicted"/>
<evidence type="ECO:0000313" key="2">
    <source>
        <dbReference type="EMBL" id="MFC4060986.1"/>
    </source>
</evidence>
<organism evidence="2 3">
    <name type="scientific">Planomonospora corallina</name>
    <dbReference type="NCBI Taxonomy" id="1806052"/>
    <lineage>
        <taxon>Bacteria</taxon>
        <taxon>Bacillati</taxon>
        <taxon>Actinomycetota</taxon>
        <taxon>Actinomycetes</taxon>
        <taxon>Streptosporangiales</taxon>
        <taxon>Streptosporangiaceae</taxon>
        <taxon>Planomonospora</taxon>
    </lineage>
</organism>
<evidence type="ECO:0000313" key="3">
    <source>
        <dbReference type="Proteomes" id="UP001595850"/>
    </source>
</evidence>
<gene>
    <name evidence="2" type="ORF">ACFOWE_22010</name>
</gene>
<keyword evidence="1" id="KW-0812">Transmembrane</keyword>
<keyword evidence="1" id="KW-0472">Membrane</keyword>
<keyword evidence="1" id="KW-1133">Transmembrane helix</keyword>
<reference evidence="3" key="1">
    <citation type="journal article" date="2019" name="Int. J. Syst. Evol. Microbiol.">
        <title>The Global Catalogue of Microorganisms (GCM) 10K type strain sequencing project: providing services to taxonomists for standard genome sequencing and annotation.</title>
        <authorList>
            <consortium name="The Broad Institute Genomics Platform"/>
            <consortium name="The Broad Institute Genome Sequencing Center for Infectious Disease"/>
            <person name="Wu L."/>
            <person name="Ma J."/>
        </authorList>
    </citation>
    <scope>NUCLEOTIDE SEQUENCE [LARGE SCALE GENOMIC DNA]</scope>
    <source>
        <strain evidence="3">TBRC 4489</strain>
    </source>
</reference>
<keyword evidence="3" id="KW-1185">Reference proteome</keyword>
<name>A0ABV8ICW7_9ACTN</name>
<evidence type="ECO:0000256" key="1">
    <source>
        <dbReference type="SAM" id="Phobius"/>
    </source>
</evidence>
<comment type="caution">
    <text evidence="2">The sequence shown here is derived from an EMBL/GenBank/DDBJ whole genome shotgun (WGS) entry which is preliminary data.</text>
</comment>
<sequence length="189" mass="20463">MASGDIWQQFGLVTWRAQRKRLQGAVSLGLSSAVIAAGMWWTGSVTPHIRWELDSFFLHAIVDENGLLSADVHISIDNEGMVPFTLTGISADMPGLRLLPDPGPEEPSEVTVAGGDVEALVRRVVITDCAAVPHEPQPVRVSYRSWTGSRTVEVVWDSWWLGGPGGRVPVAWQRGLAAEVCNDAVNPSL</sequence>
<accession>A0ABV8ICW7</accession>
<protein>
    <submittedName>
        <fullName evidence="2">Uncharacterized protein</fullName>
    </submittedName>
</protein>
<dbReference type="RefSeq" id="WP_377290744.1">
    <property type="nucleotide sequence ID" value="NZ_JBHSBM010000024.1"/>
</dbReference>